<feature type="transmembrane region" description="Helical" evidence="14">
    <location>
        <begin position="1297"/>
        <end position="1320"/>
    </location>
</feature>
<comment type="subcellular location">
    <subcellularLocation>
        <location evidence="1">Golgi apparatus membrane</location>
        <topology evidence="1">Multi-pass membrane protein</topology>
    </subcellularLocation>
</comment>
<dbReference type="FunFam" id="3.90.550.10:FF:000138">
    <property type="entry name" value="Cellulose synthase isolog"/>
    <property type="match status" value="2"/>
</dbReference>
<evidence type="ECO:0000256" key="9">
    <source>
        <dbReference type="ARBA" id="ARBA00037405"/>
    </source>
</evidence>
<feature type="transmembrane region" description="Helical" evidence="14">
    <location>
        <begin position="1385"/>
        <end position="1408"/>
    </location>
</feature>
<feature type="transmembrane region" description="Helical" evidence="14">
    <location>
        <begin position="20"/>
        <end position="40"/>
    </location>
</feature>
<dbReference type="GO" id="GO:0016760">
    <property type="term" value="F:cellulose synthase (UDP-forming) activity"/>
    <property type="evidence" value="ECO:0007669"/>
    <property type="project" value="InterPro"/>
</dbReference>
<dbReference type="InterPro" id="IPR005150">
    <property type="entry name" value="Cellulose_synth"/>
</dbReference>
<feature type="binding site" evidence="13">
    <location>
        <position position="305"/>
    </location>
    <ligand>
        <name>Mn(2+)</name>
        <dbReference type="ChEBI" id="CHEBI:29035"/>
    </ligand>
</feature>
<dbReference type="GO" id="GO:0030244">
    <property type="term" value="P:cellulose biosynthetic process"/>
    <property type="evidence" value="ECO:0000318"/>
    <property type="project" value="GO_Central"/>
</dbReference>
<dbReference type="GO" id="GO:0016759">
    <property type="term" value="F:cellulose synthase activity"/>
    <property type="evidence" value="ECO:0000318"/>
    <property type="project" value="GO_Central"/>
</dbReference>
<evidence type="ECO:0000256" key="5">
    <source>
        <dbReference type="ARBA" id="ARBA00022989"/>
    </source>
</evidence>
<evidence type="ECO:0000256" key="7">
    <source>
        <dbReference type="ARBA" id="ARBA00023136"/>
    </source>
</evidence>
<dbReference type="Pfam" id="PF03552">
    <property type="entry name" value="Cellulose_synt"/>
    <property type="match status" value="4"/>
</dbReference>
<dbReference type="FunFam" id="3.90.550.10:FF:000112">
    <property type="entry name" value="Cellulose synthase-like protein E1"/>
    <property type="match status" value="2"/>
</dbReference>
<feature type="transmembrane region" description="Helical" evidence="14">
    <location>
        <begin position="678"/>
        <end position="700"/>
    </location>
</feature>
<dbReference type="eggNOG" id="ENOG502QS7H">
    <property type="taxonomic scope" value="Eukaryota"/>
</dbReference>
<keyword evidence="16" id="KW-1185">Reference proteome</keyword>
<evidence type="ECO:0000256" key="2">
    <source>
        <dbReference type="ARBA" id="ARBA00022676"/>
    </source>
</evidence>
<keyword evidence="5 14" id="KW-1133">Transmembrane helix</keyword>
<dbReference type="STRING" id="3641.A0A061F504"/>
<keyword evidence="8" id="KW-0961">Cell wall biogenesis/degradation</keyword>
<organism evidence="15 16">
    <name type="scientific">Theobroma cacao</name>
    <name type="common">Cacao</name>
    <name type="synonym">Cocoa</name>
    <dbReference type="NCBI Taxonomy" id="3641"/>
    <lineage>
        <taxon>Eukaryota</taxon>
        <taxon>Viridiplantae</taxon>
        <taxon>Streptophyta</taxon>
        <taxon>Embryophyta</taxon>
        <taxon>Tracheophyta</taxon>
        <taxon>Spermatophyta</taxon>
        <taxon>Magnoliopsida</taxon>
        <taxon>eudicotyledons</taxon>
        <taxon>Gunneridae</taxon>
        <taxon>Pentapetalae</taxon>
        <taxon>rosids</taxon>
        <taxon>malvids</taxon>
        <taxon>Malvales</taxon>
        <taxon>Malvaceae</taxon>
        <taxon>Byttnerioideae</taxon>
        <taxon>Theobroma</taxon>
    </lineage>
</organism>
<protein>
    <submittedName>
        <fullName evidence="15">Cellulose synthase like E1</fullName>
    </submittedName>
</protein>
<accession>A0A061F504</accession>
<evidence type="ECO:0000256" key="12">
    <source>
        <dbReference type="PIRSR" id="PIRSR605150-2"/>
    </source>
</evidence>
<comment type="similarity">
    <text evidence="10">Belongs to the glycosyltransferase 2 family. Plant cellulose synthase-like E subfamily.</text>
</comment>
<feature type="transmembrane region" description="Helical" evidence="14">
    <location>
        <begin position="1458"/>
        <end position="1476"/>
    </location>
</feature>
<evidence type="ECO:0000256" key="8">
    <source>
        <dbReference type="ARBA" id="ARBA00023316"/>
    </source>
</evidence>
<evidence type="ECO:0000256" key="6">
    <source>
        <dbReference type="ARBA" id="ARBA00023034"/>
    </source>
</evidence>
<evidence type="ECO:0000256" key="1">
    <source>
        <dbReference type="ARBA" id="ARBA00004653"/>
    </source>
</evidence>
<evidence type="ECO:0000256" key="14">
    <source>
        <dbReference type="SAM" id="Phobius"/>
    </source>
</evidence>
<gene>
    <name evidence="15" type="ORF">TCM_030613</name>
</gene>
<evidence type="ECO:0000313" key="15">
    <source>
        <dbReference type="EMBL" id="EOY11988.1"/>
    </source>
</evidence>
<name>A0A061F504_THECC</name>
<feature type="transmembrane region" description="Helical" evidence="14">
    <location>
        <begin position="1420"/>
        <end position="1438"/>
    </location>
</feature>
<dbReference type="Proteomes" id="UP000026915">
    <property type="component" value="Chromosome 7"/>
</dbReference>
<feature type="binding site" evidence="12">
    <location>
        <position position="140"/>
    </location>
    <ligand>
        <name>UDP-alpha-D-glucose</name>
        <dbReference type="ChEBI" id="CHEBI:58885"/>
    </ligand>
</feature>
<feature type="active site" evidence="11">
    <location>
        <position position="140"/>
    </location>
</feature>
<dbReference type="OMA" id="MACLIPM"/>
<keyword evidence="2" id="KW-0328">Glycosyltransferase</keyword>
<dbReference type="HOGENOM" id="CLU_004777_0_0_1"/>
<comment type="function">
    <text evidence="9">Thought to be a Golgi-localized beta-glycan synthase that polymerize the backbones of noncellulosic polysaccharides (hemicelluloses) of plant cell wall.</text>
</comment>
<feature type="transmembrane region" description="Helical" evidence="14">
    <location>
        <begin position="52"/>
        <end position="70"/>
    </location>
</feature>
<dbReference type="InParanoid" id="A0A061F504"/>
<dbReference type="SUPFAM" id="SSF53448">
    <property type="entry name" value="Nucleotide-diphospho-sugar transferases"/>
    <property type="match status" value="2"/>
</dbReference>
<keyword evidence="7 14" id="KW-0472">Membrane</keyword>
<evidence type="ECO:0000256" key="3">
    <source>
        <dbReference type="ARBA" id="ARBA00022679"/>
    </source>
</evidence>
<feature type="transmembrane region" description="Helical" evidence="14">
    <location>
        <begin position="1257"/>
        <end position="1277"/>
    </location>
</feature>
<feature type="binding site" evidence="13">
    <location>
        <position position="281"/>
    </location>
    <ligand>
        <name>Mn(2+)</name>
        <dbReference type="ChEBI" id="CHEBI:29035"/>
    </ligand>
</feature>
<keyword evidence="4 14" id="KW-0812">Transmembrane</keyword>
<evidence type="ECO:0000256" key="11">
    <source>
        <dbReference type="PIRSR" id="PIRSR605150-1"/>
    </source>
</evidence>
<evidence type="ECO:0000256" key="4">
    <source>
        <dbReference type="ARBA" id="ARBA00022692"/>
    </source>
</evidence>
<feature type="transmembrane region" description="Helical" evidence="14">
    <location>
        <begin position="646"/>
        <end position="666"/>
    </location>
</feature>
<dbReference type="InterPro" id="IPR029044">
    <property type="entry name" value="Nucleotide-diphossugar_trans"/>
</dbReference>
<dbReference type="GO" id="GO:0009833">
    <property type="term" value="P:plant-type primary cell wall biogenesis"/>
    <property type="evidence" value="ECO:0000318"/>
    <property type="project" value="GO_Central"/>
</dbReference>
<evidence type="ECO:0000256" key="10">
    <source>
        <dbReference type="ARBA" id="ARBA00060766"/>
    </source>
</evidence>
<dbReference type="GO" id="GO:0005886">
    <property type="term" value="C:plasma membrane"/>
    <property type="evidence" value="ECO:0000318"/>
    <property type="project" value="GO_Central"/>
</dbReference>
<dbReference type="Gene3D" id="3.90.550.10">
    <property type="entry name" value="Spore Coat Polysaccharide Biosynthesis Protein SpsA, Chain A"/>
    <property type="match status" value="4"/>
</dbReference>
<keyword evidence="3" id="KW-0808">Transferase</keyword>
<feature type="transmembrane region" description="Helical" evidence="14">
    <location>
        <begin position="794"/>
        <end position="812"/>
    </location>
</feature>
<dbReference type="Gramene" id="EOY11988">
    <property type="protein sequence ID" value="EOY11988"/>
    <property type="gene ID" value="TCM_030613"/>
</dbReference>
<dbReference type="GO" id="GO:0000139">
    <property type="term" value="C:Golgi membrane"/>
    <property type="evidence" value="ECO:0007669"/>
    <property type="project" value="UniProtKB-SubCell"/>
</dbReference>
<feature type="active site" evidence="11">
    <location>
        <position position="445"/>
    </location>
</feature>
<reference evidence="15 16" key="1">
    <citation type="journal article" date="2013" name="Genome Biol.">
        <title>The genome sequence of the most widely cultivated cacao type and its use to identify candidate genes regulating pod color.</title>
        <authorList>
            <person name="Motamayor J.C."/>
            <person name="Mockaitis K."/>
            <person name="Schmutz J."/>
            <person name="Haiminen N."/>
            <person name="Iii D.L."/>
            <person name="Cornejo O."/>
            <person name="Findley S.D."/>
            <person name="Zheng P."/>
            <person name="Utro F."/>
            <person name="Royaert S."/>
            <person name="Saski C."/>
            <person name="Jenkins J."/>
            <person name="Podicheti R."/>
            <person name="Zhao M."/>
            <person name="Scheffler B.E."/>
            <person name="Stack J.C."/>
            <person name="Feltus F.A."/>
            <person name="Mustiga G.M."/>
            <person name="Amores F."/>
            <person name="Phillips W."/>
            <person name="Marelli J.P."/>
            <person name="May G.D."/>
            <person name="Shapiro H."/>
            <person name="Ma J."/>
            <person name="Bustamante C.D."/>
            <person name="Schnell R.J."/>
            <person name="Main D."/>
            <person name="Gilbert D."/>
            <person name="Parida L."/>
            <person name="Kuhn D.N."/>
        </authorList>
    </citation>
    <scope>NUCLEOTIDE SEQUENCE [LARGE SCALE GENOMIC DNA]</scope>
    <source>
        <strain evidence="16">cv. Matina 1-6</strain>
    </source>
</reference>
<sequence>MGNEGYVPLFETKKAQGIALYRLFAASVFVGICFIWAYRVNHIPRNGEDGRWVWIGLFAAEVWFGFYWLLTQALRWNPIYRHTFKDRLSRRYENELPGVDIFVCTADPLIEPPMMVINTVLSVMAYDYPKEKLSVYLSDDAGSYLTFYALLEASQFAKHWIPFCKKFNVEPRSPAAYFKSVSGSHDSKEVKELATVKKLYKDMENRIEAAAKPGCLSEELRSKHEGFSRWDSYVSQRDHDTMLQILINGKDPIATDVEGCRLPTLVYLARQKRPQHFHNFKAGAMNALIRISSKISNGQTILNVDCDMYSNNSHSVRDALCFFMDEKKGPEIAYVQFPQNFDNITKNEVYSNSMRVINEVEFHGLDGYGGPLYIGTGCFHRRDTLCGRKFSQGSKNEFKIEKNAEREETIHELEENSKDLANCTYEENTDWGKEMGLKYGCPVEDVITGLSIQSRGWKSVYYNPARKAFLGVATTTLGQTLVQHKRWSEGDFQILLSKYSPAWYAKGKISLGLQLGYCCYCFWASNSLPVLYYSIVPSLSLLRGISLFPQLSTPWFIPFAYVIFSTYTYSLAEFLWSGGTVLGWWNDQRIWLYKRTSSYLFAFTDTIANSLGYSADSGFVITAKVSEHDVHNRYLKEIMEFGASSPMFTVLATSGLVNLLCLAGLLKKLFIAEDISNLYQMMVLQILLCSLLVLINWPLYQGLFLRKDNGKIPSSLAIKSIVFALLVIVYQSESDVCKLDTRVKETQRSKPWLLRALDSSLGGRMQNLADFIVKCESMDVRVSHLPREGEDGRWAWIGLLAAELWFGFYWFLTQAHRWNQVYRHTFKDRLSQRYENELPGVDIFVCTADPVIEPPMMVINTVLSVMAYDYPPEKLSVYLSDDAGSHLTFYALSEASQFAKHWIPFCKKFNVEPRSPAAFFDSISNSQDSKQAKELSIIKKLYEDMKDRIEIATKLGRLPEEVHLRHKGFSQWDSYSSRNDHNTILQILIDGKYPNAKDMDGCALPTLVYLAREKRPQYPHNFKAGAMNALIRVSSEISNGQIILNVDCDMYSNNSVAVRDALCFFMDEKKGHEIAYVQFPQNFDNITKNELYSSSMRVISQVEFHGLDGYGGPLYIGTGCFHRRDTLCGRKFSRETKNEFRITTDREREEKAHALEEKLKVLANCTYEENTEWGNEMGLKYGCPVEDVITGLSIQCRGWKSVYFNPERKAFLGVAPTTLAQTLVQHKRWSEGDFQILLSKYSPAWYANGKISLGLQLGYCCYCFWASNCLAGLYYSIVPSLYLLRGISLFPECSSPWFLPFAYVAISKFAYSLAEFLWSGGTVLGWWNDQRIWLYKRTSSYLLAFIDTIAKTLGLNSDSAFVITAKVSDQEVYNRYVKEIMEFGASSPMFTTLATIALINLVCLAGLMKKVAMEESIARIYETMLLQVVLCVILVLINWPLYQGLFFRKDNGKMPNSIAIKSIVLALSVCTCFTFLT</sequence>
<feature type="binding site" evidence="12">
    <location>
        <position position="111"/>
    </location>
    <ligand>
        <name>UDP-alpha-D-glucose</name>
        <dbReference type="ChEBI" id="CHEBI:58885"/>
    </ligand>
</feature>
<dbReference type="EMBL" id="CM001885">
    <property type="protein sequence ID" value="EOY11988.1"/>
    <property type="molecule type" value="Genomic_DNA"/>
</dbReference>
<feature type="transmembrane region" description="Helical" evidence="14">
    <location>
        <begin position="1341"/>
        <end position="1365"/>
    </location>
</feature>
<evidence type="ECO:0000256" key="13">
    <source>
        <dbReference type="PIRSR" id="PIRSR605150-3"/>
    </source>
</evidence>
<evidence type="ECO:0000313" key="16">
    <source>
        <dbReference type="Proteomes" id="UP000026915"/>
    </source>
</evidence>
<keyword evidence="6" id="KW-0333">Golgi apparatus</keyword>
<dbReference type="GO" id="GO:0071555">
    <property type="term" value="P:cell wall organization"/>
    <property type="evidence" value="ECO:0007669"/>
    <property type="project" value="UniProtKB-KW"/>
</dbReference>
<feature type="transmembrane region" description="Helical" evidence="14">
    <location>
        <begin position="712"/>
        <end position="730"/>
    </location>
</feature>
<proteinExistence type="inferred from homology"/>
<dbReference type="PANTHER" id="PTHR13301">
    <property type="entry name" value="X-BOX TRANSCRIPTION FACTOR-RELATED"/>
    <property type="match status" value="1"/>
</dbReference>
<feature type="transmembrane region" description="Helical" evidence="14">
    <location>
        <begin position="555"/>
        <end position="585"/>
    </location>
</feature>